<feature type="transmembrane region" description="Helical" evidence="1">
    <location>
        <begin position="334"/>
        <end position="358"/>
    </location>
</feature>
<evidence type="ECO:0000313" key="3">
    <source>
        <dbReference type="Proteomes" id="UP000216311"/>
    </source>
</evidence>
<proteinExistence type="predicted"/>
<keyword evidence="3" id="KW-1185">Reference proteome</keyword>
<gene>
    <name evidence="2" type="ORF">CGZ93_14730</name>
</gene>
<dbReference type="Pfam" id="PF10092">
    <property type="entry name" value="DUF2330"/>
    <property type="match status" value="1"/>
</dbReference>
<accession>A0A255GSS6</accession>
<keyword evidence="1" id="KW-1133">Transmembrane helix</keyword>
<dbReference type="Proteomes" id="UP000216311">
    <property type="component" value="Unassembled WGS sequence"/>
</dbReference>
<keyword evidence="1" id="KW-0472">Membrane</keyword>
<evidence type="ECO:0000256" key="1">
    <source>
        <dbReference type="SAM" id="Phobius"/>
    </source>
</evidence>
<keyword evidence="1" id="KW-0812">Transmembrane</keyword>
<dbReference type="EMBL" id="NMVQ01000043">
    <property type="protein sequence ID" value="OYO18670.1"/>
    <property type="molecule type" value="Genomic_DNA"/>
</dbReference>
<protein>
    <recommendedName>
        <fullName evidence="4">DUF2330 domain-containing protein</fullName>
    </recommendedName>
</protein>
<evidence type="ECO:0000313" key="2">
    <source>
        <dbReference type="EMBL" id="OYO18670.1"/>
    </source>
</evidence>
<reference evidence="2 3" key="1">
    <citation type="submission" date="2017-07" db="EMBL/GenBank/DDBJ databases">
        <title>Draft whole genome sequences of clinical Proprionibacteriaceae strains.</title>
        <authorList>
            <person name="Bernier A.-M."/>
            <person name="Bernard K."/>
            <person name="Domingo M.-C."/>
        </authorList>
    </citation>
    <scope>NUCLEOTIDE SEQUENCE [LARGE SCALE GENOMIC DNA]</scope>
    <source>
        <strain evidence="2 3">NML 130396</strain>
    </source>
</reference>
<comment type="caution">
    <text evidence="2">The sequence shown here is derived from an EMBL/GenBank/DDBJ whole genome shotgun (WGS) entry which is preliminary data.</text>
</comment>
<sequence length="362" mass="39346">MARLRGTIDCMFVRRFAARLVAGLLIVLFVAGGQVAVAPTAPACACGAAPTRENQRVTGETALITWDGRTETIDLIMRLGGRASEAAWIMPTPAGTELSLGSNKVWPGLDVAIAPRPVKVADWTPRFDWLTGGDARSGGAPPGSGARVERVVDIGPFRVTTLVGDAGSVNRWLAENRYPVRPELVPTFQGYLDQGWRIQAVRLVPEQAGGMFQESLPPLRLRFDTDRVSYPIRLSRHAGGKQRVALYLAAPHRMAITTDAAPGQPLQLMYAGWQPGRLIERPEGFTGDGRIFLTAWSGNVDPDAFVADYAFARAPDDSEFFRTYPVMDRTPGRILGLLIVVVPVVLLGVGVIVAWLLIRRRG</sequence>
<organism evidence="2 3">
    <name type="scientific">Enemella dayhoffiae</name>
    <dbReference type="NCBI Taxonomy" id="2016507"/>
    <lineage>
        <taxon>Bacteria</taxon>
        <taxon>Bacillati</taxon>
        <taxon>Actinomycetota</taxon>
        <taxon>Actinomycetes</taxon>
        <taxon>Propionibacteriales</taxon>
        <taxon>Propionibacteriaceae</taxon>
        <taxon>Enemella</taxon>
    </lineage>
</organism>
<evidence type="ECO:0008006" key="4">
    <source>
        <dbReference type="Google" id="ProtNLM"/>
    </source>
</evidence>
<name>A0A255GSS6_9ACTN</name>
<dbReference type="InterPro" id="IPR019283">
    <property type="entry name" value="DUF2330"/>
</dbReference>
<dbReference type="AlphaFoldDB" id="A0A255GSS6"/>